<dbReference type="PANTHER" id="PTHR43182">
    <property type="entry name" value="COBALT-PRECORRIN-6B C(15)-METHYLTRANSFERASE (DECARBOXYLATING)"/>
    <property type="match status" value="1"/>
</dbReference>
<dbReference type="GO" id="GO:0032259">
    <property type="term" value="P:methylation"/>
    <property type="evidence" value="ECO:0007669"/>
    <property type="project" value="UniProtKB-KW"/>
</dbReference>
<evidence type="ECO:0000313" key="8">
    <source>
        <dbReference type="Proteomes" id="UP000010798"/>
    </source>
</evidence>
<feature type="domain" description="Tetrapyrrole methylase" evidence="6">
    <location>
        <begin position="5"/>
        <end position="192"/>
    </location>
</feature>
<dbReference type="CDD" id="cd02440">
    <property type="entry name" value="AdoMet_MTases"/>
    <property type="match status" value="1"/>
</dbReference>
<comment type="pathway">
    <text evidence="1">Cofactor biosynthesis; adenosylcobalamin biosynthesis.</text>
</comment>
<organism evidence="7 8">
    <name type="scientific">Singulisphaera acidiphila (strain ATCC BAA-1392 / DSM 18658 / VKM B-2454 / MOB10)</name>
    <dbReference type="NCBI Taxonomy" id="886293"/>
    <lineage>
        <taxon>Bacteria</taxon>
        <taxon>Pseudomonadati</taxon>
        <taxon>Planctomycetota</taxon>
        <taxon>Planctomycetia</taxon>
        <taxon>Isosphaerales</taxon>
        <taxon>Isosphaeraceae</taxon>
        <taxon>Singulisphaera</taxon>
    </lineage>
</organism>
<dbReference type="CDD" id="cd11644">
    <property type="entry name" value="Precorrin-6Y-MT"/>
    <property type="match status" value="1"/>
</dbReference>
<evidence type="ECO:0000256" key="4">
    <source>
        <dbReference type="ARBA" id="ARBA00022679"/>
    </source>
</evidence>
<dbReference type="SUPFAM" id="SSF53790">
    <property type="entry name" value="Tetrapyrrole methylase"/>
    <property type="match status" value="1"/>
</dbReference>
<dbReference type="Gene3D" id="3.40.50.150">
    <property type="entry name" value="Vaccinia Virus protein VP39"/>
    <property type="match status" value="1"/>
</dbReference>
<gene>
    <name evidence="7" type="ordered locus">Sinac_1621</name>
</gene>
<keyword evidence="2" id="KW-0169">Cobalamin biosynthesis</keyword>
<sequence>MKRPIHVLGLGANGAESFSPRAQEALRAATFIAGGKRHLALVVSRAIETFAITNNLNALFARLRDRGPDERCVVLASGDPLCFGIGATLRRELGSEPLEIEPALSSLQLAFARTARSWHDAAIASIHGRPTASVLIPLLGAPKIGLFTQDGSSPAAVAEFFLERGLDDYQAWVCEDLGSPAECVTMLPLQDLPNRRFGDLNFMVLIRHDRDEGKGPHQCSTPRPVVPADNLFARPASGPVLLTHQDVRSVVLNRFDDLRPGPIWDLGAGLGGVSVGLANQFPAHDVLAVERSPTQLEYLRMNRARFNAWNLRIIHGTAPEAIGDEPAPAAVFLGGSGSQLDPILDLVFDRLVPEGIFVANFVGLENLARTLERLQSEGWSPTVSQLQVSPGQDLAGLTTFVPQRPVWIVRGRRPA</sequence>
<dbReference type="Pfam" id="PF00590">
    <property type="entry name" value="TP_methylase"/>
    <property type="match status" value="1"/>
</dbReference>
<reference evidence="7 8" key="1">
    <citation type="submission" date="2012-02" db="EMBL/GenBank/DDBJ databases">
        <title>Complete sequence of chromosome of Singulisphaera acidiphila DSM 18658.</title>
        <authorList>
            <consortium name="US DOE Joint Genome Institute (JGI-PGF)"/>
            <person name="Lucas S."/>
            <person name="Copeland A."/>
            <person name="Lapidus A."/>
            <person name="Glavina del Rio T."/>
            <person name="Dalin E."/>
            <person name="Tice H."/>
            <person name="Bruce D."/>
            <person name="Goodwin L."/>
            <person name="Pitluck S."/>
            <person name="Peters L."/>
            <person name="Ovchinnikova G."/>
            <person name="Chertkov O."/>
            <person name="Kyrpides N."/>
            <person name="Mavromatis K."/>
            <person name="Ivanova N."/>
            <person name="Brettin T."/>
            <person name="Detter J.C."/>
            <person name="Han C."/>
            <person name="Larimer F."/>
            <person name="Land M."/>
            <person name="Hauser L."/>
            <person name="Markowitz V."/>
            <person name="Cheng J.-F."/>
            <person name="Hugenholtz P."/>
            <person name="Woyke T."/>
            <person name="Wu D."/>
            <person name="Tindall B."/>
            <person name="Pomrenke H."/>
            <person name="Brambilla E."/>
            <person name="Klenk H.-P."/>
            <person name="Eisen J.A."/>
        </authorList>
    </citation>
    <scope>NUCLEOTIDE SEQUENCE [LARGE SCALE GENOMIC DNA]</scope>
    <source>
        <strain evidence="8">ATCC BAA-1392 / DSM 18658 / VKM B-2454 / MOB10</strain>
    </source>
</reference>
<dbReference type="UniPathway" id="UPA00148"/>
<dbReference type="Gene3D" id="3.40.1010.10">
    <property type="entry name" value="Cobalt-precorrin-4 Transmethylase, Domain 1"/>
    <property type="match status" value="1"/>
</dbReference>
<dbReference type="InterPro" id="IPR014776">
    <property type="entry name" value="4pyrrole_Mease_sub2"/>
</dbReference>
<evidence type="ECO:0000256" key="5">
    <source>
        <dbReference type="ARBA" id="ARBA00022691"/>
    </source>
</evidence>
<dbReference type="AlphaFoldDB" id="L0DAW8"/>
<evidence type="ECO:0000313" key="7">
    <source>
        <dbReference type="EMBL" id="AGA26000.1"/>
    </source>
</evidence>
<dbReference type="SUPFAM" id="SSF53335">
    <property type="entry name" value="S-adenosyl-L-methionine-dependent methyltransferases"/>
    <property type="match status" value="1"/>
</dbReference>
<dbReference type="InterPro" id="IPR006365">
    <property type="entry name" value="Cbl_synth_CobL"/>
</dbReference>
<dbReference type="InterPro" id="IPR000878">
    <property type="entry name" value="4pyrrol_Mease"/>
</dbReference>
<evidence type="ECO:0000256" key="3">
    <source>
        <dbReference type="ARBA" id="ARBA00022603"/>
    </source>
</evidence>
<evidence type="ECO:0000259" key="6">
    <source>
        <dbReference type="Pfam" id="PF00590"/>
    </source>
</evidence>
<dbReference type="InterPro" id="IPR014008">
    <property type="entry name" value="Cbl_synth_MTase_CbiT"/>
</dbReference>
<dbReference type="InterPro" id="IPR029063">
    <property type="entry name" value="SAM-dependent_MTases_sf"/>
</dbReference>
<dbReference type="InterPro" id="IPR014777">
    <property type="entry name" value="4pyrrole_Mease_sub1"/>
</dbReference>
<dbReference type="STRING" id="886293.Sinac_1621"/>
<dbReference type="Gene3D" id="3.30.950.10">
    <property type="entry name" value="Methyltransferase, Cobalt-precorrin-4 Transmethylase, Domain 2"/>
    <property type="match status" value="1"/>
</dbReference>
<dbReference type="NCBIfam" id="TIGR02467">
    <property type="entry name" value="CbiE"/>
    <property type="match status" value="1"/>
</dbReference>
<dbReference type="HOGENOM" id="CLU_031955_1_2_0"/>
<accession>L0DAW8</accession>
<dbReference type="OrthoDB" id="9780707at2"/>
<dbReference type="InterPro" id="IPR050714">
    <property type="entry name" value="Cobalamin_biosynth_MTase"/>
</dbReference>
<evidence type="ECO:0000256" key="2">
    <source>
        <dbReference type="ARBA" id="ARBA00022573"/>
    </source>
</evidence>
<dbReference type="Proteomes" id="UP000010798">
    <property type="component" value="Chromosome"/>
</dbReference>
<dbReference type="PIRSF" id="PIRSF036428">
    <property type="entry name" value="CobL"/>
    <property type="match status" value="1"/>
</dbReference>
<dbReference type="GO" id="GO:0009236">
    <property type="term" value="P:cobalamin biosynthetic process"/>
    <property type="evidence" value="ECO:0007669"/>
    <property type="project" value="UniProtKB-UniPathway"/>
</dbReference>
<dbReference type="PANTHER" id="PTHR43182:SF1">
    <property type="entry name" value="COBALT-PRECORRIN-7 C(5)-METHYLTRANSFERASE"/>
    <property type="match status" value="1"/>
</dbReference>
<dbReference type="RefSeq" id="WP_015245170.1">
    <property type="nucleotide sequence ID" value="NC_019892.1"/>
</dbReference>
<dbReference type="EMBL" id="CP003364">
    <property type="protein sequence ID" value="AGA26000.1"/>
    <property type="molecule type" value="Genomic_DNA"/>
</dbReference>
<protein>
    <submittedName>
        <fullName evidence="7">Precorrin-6y C5,15-methyltransferase (Decarboxylating), CbiE subunit,precorrin-6Y C5,15-methyltransferase (Decarboxylating), CbiT subunit</fullName>
    </submittedName>
</protein>
<keyword evidence="5" id="KW-0949">S-adenosyl-L-methionine</keyword>
<dbReference type="eggNOG" id="COG2242">
    <property type="taxonomic scope" value="Bacteria"/>
</dbReference>
<dbReference type="InterPro" id="IPR035996">
    <property type="entry name" value="4pyrrol_Methylase_sf"/>
</dbReference>
<dbReference type="InterPro" id="IPR012818">
    <property type="entry name" value="CbiE"/>
</dbReference>
<dbReference type="KEGG" id="saci:Sinac_1621"/>
<keyword evidence="3 7" id="KW-0489">Methyltransferase</keyword>
<evidence type="ECO:0000256" key="1">
    <source>
        <dbReference type="ARBA" id="ARBA00004953"/>
    </source>
</evidence>
<dbReference type="GO" id="GO:0008276">
    <property type="term" value="F:protein methyltransferase activity"/>
    <property type="evidence" value="ECO:0007669"/>
    <property type="project" value="InterPro"/>
</dbReference>
<keyword evidence="8" id="KW-1185">Reference proteome</keyword>
<name>L0DAW8_SINAD</name>
<proteinExistence type="predicted"/>
<dbReference type="eggNOG" id="COG2241">
    <property type="taxonomic scope" value="Bacteria"/>
</dbReference>
<keyword evidence="4 7" id="KW-0808">Transferase</keyword>
<dbReference type="NCBIfam" id="TIGR02469">
    <property type="entry name" value="CbiT"/>
    <property type="match status" value="1"/>
</dbReference>